<organism evidence="2 3">
    <name type="scientific">Cytobacillus purgationiresistens</name>
    <dbReference type="NCBI Taxonomy" id="863449"/>
    <lineage>
        <taxon>Bacteria</taxon>
        <taxon>Bacillati</taxon>
        <taxon>Bacillota</taxon>
        <taxon>Bacilli</taxon>
        <taxon>Bacillales</taxon>
        <taxon>Bacillaceae</taxon>
        <taxon>Cytobacillus</taxon>
    </lineage>
</organism>
<accession>A0ABU0AAJ7</accession>
<sequence length="61" mass="7177">MGFDLFMAIVFIVGFSLTYYGYINRNEHKLKEKEIELEIKKVELEMKRIDAGLPPVVKEEN</sequence>
<proteinExistence type="predicted"/>
<keyword evidence="1" id="KW-0472">Membrane</keyword>
<evidence type="ECO:0000313" key="3">
    <source>
        <dbReference type="Proteomes" id="UP001238088"/>
    </source>
</evidence>
<protein>
    <submittedName>
        <fullName evidence="2">Uncharacterized protein</fullName>
    </submittedName>
</protein>
<name>A0ABU0AAJ7_9BACI</name>
<evidence type="ECO:0000256" key="1">
    <source>
        <dbReference type="SAM" id="Phobius"/>
    </source>
</evidence>
<dbReference type="EMBL" id="JAUSUB010000001">
    <property type="protein sequence ID" value="MDQ0268273.1"/>
    <property type="molecule type" value="Genomic_DNA"/>
</dbReference>
<dbReference type="RefSeq" id="WP_307470898.1">
    <property type="nucleotide sequence ID" value="NZ_JAUSUB010000001.1"/>
</dbReference>
<gene>
    <name evidence="2" type="ORF">J2S17_000142</name>
</gene>
<keyword evidence="1" id="KW-1133">Transmembrane helix</keyword>
<dbReference type="Proteomes" id="UP001238088">
    <property type="component" value="Unassembled WGS sequence"/>
</dbReference>
<keyword evidence="1" id="KW-0812">Transmembrane</keyword>
<feature type="transmembrane region" description="Helical" evidence="1">
    <location>
        <begin position="6"/>
        <end position="23"/>
    </location>
</feature>
<keyword evidence="3" id="KW-1185">Reference proteome</keyword>
<reference evidence="2 3" key="1">
    <citation type="submission" date="2023-07" db="EMBL/GenBank/DDBJ databases">
        <title>Genomic Encyclopedia of Type Strains, Phase IV (KMG-IV): sequencing the most valuable type-strain genomes for metagenomic binning, comparative biology and taxonomic classification.</title>
        <authorList>
            <person name="Goeker M."/>
        </authorList>
    </citation>
    <scope>NUCLEOTIDE SEQUENCE [LARGE SCALE GENOMIC DNA]</scope>
    <source>
        <strain evidence="2 3">DSM 23494</strain>
    </source>
</reference>
<evidence type="ECO:0000313" key="2">
    <source>
        <dbReference type="EMBL" id="MDQ0268273.1"/>
    </source>
</evidence>
<comment type="caution">
    <text evidence="2">The sequence shown here is derived from an EMBL/GenBank/DDBJ whole genome shotgun (WGS) entry which is preliminary data.</text>
</comment>